<dbReference type="GO" id="GO:0006310">
    <property type="term" value="P:DNA recombination"/>
    <property type="evidence" value="ECO:0007669"/>
    <property type="project" value="UniProtKB-KW"/>
</dbReference>
<dbReference type="AlphaFoldDB" id="A0A9P0ZUI9"/>
<dbReference type="Pfam" id="PF05970">
    <property type="entry name" value="PIF1"/>
    <property type="match status" value="1"/>
</dbReference>
<dbReference type="PANTHER" id="PTHR10492">
    <property type="match status" value="1"/>
</dbReference>
<dbReference type="GO" id="GO:0000723">
    <property type="term" value="P:telomere maintenance"/>
    <property type="evidence" value="ECO:0007669"/>
    <property type="project" value="InterPro"/>
</dbReference>
<evidence type="ECO:0000259" key="3">
    <source>
        <dbReference type="Pfam" id="PF05970"/>
    </source>
</evidence>
<evidence type="ECO:0000256" key="1">
    <source>
        <dbReference type="RuleBase" id="RU363044"/>
    </source>
</evidence>
<evidence type="ECO:0000313" key="4">
    <source>
        <dbReference type="EMBL" id="CAH9111251.1"/>
    </source>
</evidence>
<keyword evidence="1" id="KW-0547">Nucleotide-binding</keyword>
<proteinExistence type="inferred from homology"/>
<reference evidence="4" key="1">
    <citation type="submission" date="2022-07" db="EMBL/GenBank/DDBJ databases">
        <authorList>
            <person name="Macas J."/>
            <person name="Novak P."/>
            <person name="Neumann P."/>
        </authorList>
    </citation>
    <scope>NUCLEOTIDE SEQUENCE</scope>
</reference>
<keyword evidence="2" id="KW-0812">Transmembrane</keyword>
<dbReference type="GO" id="GO:0005524">
    <property type="term" value="F:ATP binding"/>
    <property type="evidence" value="ECO:0007669"/>
    <property type="project" value="UniProtKB-KW"/>
</dbReference>
<dbReference type="PANTHER" id="PTHR10492:SF57">
    <property type="entry name" value="ATP-DEPENDENT DNA HELICASE"/>
    <property type="match status" value="1"/>
</dbReference>
<dbReference type="EC" id="5.6.2.3" evidence="1"/>
<comment type="similarity">
    <text evidence="1">Belongs to the helicase family.</text>
</comment>
<keyword evidence="2" id="KW-0472">Membrane</keyword>
<keyword evidence="1" id="KW-0227">DNA damage</keyword>
<keyword evidence="5" id="KW-1185">Reference proteome</keyword>
<dbReference type="EMBL" id="CAMAPE010000054">
    <property type="protein sequence ID" value="CAH9111251.1"/>
    <property type="molecule type" value="Genomic_DNA"/>
</dbReference>
<dbReference type="Proteomes" id="UP001152484">
    <property type="component" value="Unassembled WGS sequence"/>
</dbReference>
<keyword evidence="1" id="KW-0067">ATP-binding</keyword>
<comment type="catalytic activity">
    <reaction evidence="1">
        <text>ATP + H2O = ADP + phosphate + H(+)</text>
        <dbReference type="Rhea" id="RHEA:13065"/>
        <dbReference type="ChEBI" id="CHEBI:15377"/>
        <dbReference type="ChEBI" id="CHEBI:15378"/>
        <dbReference type="ChEBI" id="CHEBI:30616"/>
        <dbReference type="ChEBI" id="CHEBI:43474"/>
        <dbReference type="ChEBI" id="CHEBI:456216"/>
        <dbReference type="EC" id="5.6.2.3"/>
    </reaction>
</comment>
<keyword evidence="1" id="KW-0233">DNA recombination</keyword>
<comment type="caution">
    <text evidence="4">The sequence shown here is derived from an EMBL/GenBank/DDBJ whole genome shotgun (WGS) entry which is preliminary data.</text>
</comment>
<dbReference type="GO" id="GO:0043139">
    <property type="term" value="F:5'-3' DNA helicase activity"/>
    <property type="evidence" value="ECO:0007669"/>
    <property type="project" value="UniProtKB-EC"/>
</dbReference>
<name>A0A9P0ZUI9_CUSEU</name>
<sequence>MDNELLQMAALIEVELLLQRRGKSLPDYPPVIEEFLYDRQEMHKEHKTLVEGLTSGQYIVYEKIMNSVQTECGGKYFGYGYGETGKKFVWRTLSAALRSKGDIVLYVASSGIASLLLLLLYFFLEGELHTRVNKFE</sequence>
<dbReference type="GO" id="GO:0016787">
    <property type="term" value="F:hydrolase activity"/>
    <property type="evidence" value="ECO:0007669"/>
    <property type="project" value="UniProtKB-KW"/>
</dbReference>
<dbReference type="GO" id="GO:0006281">
    <property type="term" value="P:DNA repair"/>
    <property type="evidence" value="ECO:0007669"/>
    <property type="project" value="UniProtKB-KW"/>
</dbReference>
<dbReference type="OrthoDB" id="10636972at2759"/>
<protein>
    <recommendedName>
        <fullName evidence="1">ATP-dependent DNA helicase</fullName>
        <ecNumber evidence="1">5.6.2.3</ecNumber>
    </recommendedName>
</protein>
<organism evidence="4 5">
    <name type="scientific">Cuscuta europaea</name>
    <name type="common">European dodder</name>
    <dbReference type="NCBI Taxonomy" id="41803"/>
    <lineage>
        <taxon>Eukaryota</taxon>
        <taxon>Viridiplantae</taxon>
        <taxon>Streptophyta</taxon>
        <taxon>Embryophyta</taxon>
        <taxon>Tracheophyta</taxon>
        <taxon>Spermatophyta</taxon>
        <taxon>Magnoliopsida</taxon>
        <taxon>eudicotyledons</taxon>
        <taxon>Gunneridae</taxon>
        <taxon>Pentapetalae</taxon>
        <taxon>asterids</taxon>
        <taxon>lamiids</taxon>
        <taxon>Solanales</taxon>
        <taxon>Convolvulaceae</taxon>
        <taxon>Cuscuteae</taxon>
        <taxon>Cuscuta</taxon>
        <taxon>Cuscuta subgen. Cuscuta</taxon>
    </lineage>
</organism>
<feature type="domain" description="DNA helicase Pif1-like DEAD-box helicase" evidence="3">
    <location>
        <begin position="53"/>
        <end position="117"/>
    </location>
</feature>
<keyword evidence="2" id="KW-1133">Transmembrane helix</keyword>
<feature type="transmembrane region" description="Helical" evidence="2">
    <location>
        <begin position="103"/>
        <end position="124"/>
    </location>
</feature>
<comment type="cofactor">
    <cofactor evidence="1">
        <name>Mg(2+)</name>
        <dbReference type="ChEBI" id="CHEBI:18420"/>
    </cofactor>
</comment>
<evidence type="ECO:0000313" key="5">
    <source>
        <dbReference type="Proteomes" id="UP001152484"/>
    </source>
</evidence>
<gene>
    <name evidence="4" type="ORF">CEURO_LOCUS19150</name>
</gene>
<evidence type="ECO:0000256" key="2">
    <source>
        <dbReference type="SAM" id="Phobius"/>
    </source>
</evidence>
<keyword evidence="1" id="KW-0347">Helicase</keyword>
<keyword evidence="1" id="KW-0378">Hydrolase</keyword>
<dbReference type="InterPro" id="IPR010285">
    <property type="entry name" value="DNA_helicase_pif1-like_DEAD"/>
</dbReference>
<keyword evidence="1" id="KW-0234">DNA repair</keyword>
<accession>A0A9P0ZUI9</accession>